<comment type="caution">
    <text evidence="2">The sequence shown here is derived from an EMBL/GenBank/DDBJ whole genome shotgun (WGS) entry which is preliminary data.</text>
</comment>
<gene>
    <name evidence="2" type="ORF">BN580_01773</name>
</gene>
<dbReference type="PANTHER" id="PTHR35604:SF2">
    <property type="entry name" value="TRANSPOSASE INSH FOR INSERTION SEQUENCE ELEMENT IS5A-RELATED"/>
    <property type="match status" value="1"/>
</dbReference>
<name>R6TSN7_9BACT</name>
<protein>
    <recommendedName>
        <fullName evidence="1">Transposase InsH N-terminal domain-containing protein</fullName>
    </recommendedName>
</protein>
<dbReference type="Pfam" id="PF05598">
    <property type="entry name" value="DUF772"/>
    <property type="match status" value="1"/>
</dbReference>
<dbReference type="EMBL" id="CBFW010000280">
    <property type="protein sequence ID" value="CDC75180.1"/>
    <property type="molecule type" value="Genomic_DNA"/>
</dbReference>
<accession>R6TSN7</accession>
<reference evidence="2" key="1">
    <citation type="submission" date="2012-11" db="EMBL/GenBank/DDBJ databases">
        <title>Dependencies among metagenomic species, viruses, plasmids and units of genetic variation.</title>
        <authorList>
            <person name="Nielsen H.B."/>
            <person name="Almeida M."/>
            <person name="Juncker A.S."/>
            <person name="Rasmussen S."/>
            <person name="Li J."/>
            <person name="Sunagawa S."/>
            <person name="Plichta D."/>
            <person name="Gautier L."/>
            <person name="Le Chatelier E."/>
            <person name="Peletier E."/>
            <person name="Bonde I."/>
            <person name="Nielsen T."/>
            <person name="Manichanh C."/>
            <person name="Arumugam M."/>
            <person name="Batto J."/>
            <person name="Santos M.B.Q.D."/>
            <person name="Blom N."/>
            <person name="Borruel N."/>
            <person name="Burgdorf K.S."/>
            <person name="Boumezbeur F."/>
            <person name="Casellas F."/>
            <person name="Dore J."/>
            <person name="Guarner F."/>
            <person name="Hansen T."/>
            <person name="Hildebrand F."/>
            <person name="Kaas R.S."/>
            <person name="Kennedy S."/>
            <person name="Kristiansen K."/>
            <person name="Kultima J.R."/>
            <person name="Leonard P."/>
            <person name="Levenez F."/>
            <person name="Lund O."/>
            <person name="Moumen B."/>
            <person name="Le Paslier D."/>
            <person name="Pons N."/>
            <person name="Pedersen O."/>
            <person name="Prifti E."/>
            <person name="Qin J."/>
            <person name="Raes J."/>
            <person name="Tap J."/>
            <person name="Tims S."/>
            <person name="Ussery D.W."/>
            <person name="Yamada T."/>
            <person name="MetaHit consortium"/>
            <person name="Renault P."/>
            <person name="Sicheritz-Ponten T."/>
            <person name="Bork P."/>
            <person name="Wang J."/>
            <person name="Brunak S."/>
            <person name="Ehrlich S.D."/>
        </authorList>
    </citation>
    <scope>NUCLEOTIDE SEQUENCE [LARGE SCALE GENOMIC DNA]</scope>
</reference>
<dbReference type="PANTHER" id="PTHR35604">
    <property type="entry name" value="TRANSPOSASE INSH FOR INSERTION SEQUENCE ELEMENT IS5A-RELATED"/>
    <property type="match status" value="1"/>
</dbReference>
<evidence type="ECO:0000313" key="2">
    <source>
        <dbReference type="EMBL" id="CDC75180.1"/>
    </source>
</evidence>
<evidence type="ECO:0000313" key="3">
    <source>
        <dbReference type="Proteomes" id="UP000017938"/>
    </source>
</evidence>
<organism evidence="2 3">
    <name type="scientific">Candidatus Colimorpha enterica</name>
    <dbReference type="NCBI Taxonomy" id="3083063"/>
    <lineage>
        <taxon>Bacteria</taxon>
        <taxon>Pseudomonadati</taxon>
        <taxon>Bacteroidota</taxon>
        <taxon>Bacteroidia</taxon>
        <taxon>Bacteroidales</taxon>
        <taxon>Candidatus Colimorpha</taxon>
    </lineage>
</organism>
<proteinExistence type="predicted"/>
<feature type="domain" description="Transposase InsH N-terminal" evidence="1">
    <location>
        <begin position="1"/>
        <end position="51"/>
    </location>
</feature>
<evidence type="ECO:0000259" key="1">
    <source>
        <dbReference type="Pfam" id="PF05598"/>
    </source>
</evidence>
<sequence>MLRIHLLQNLYDLSDMGARNEVIDSRAFSDFCGVESSNQIPDGDTIGKFRNLLIRNGIHEKFFAMVVKNLTDRGLILKKGTIVDSPLFLPRLPPKTRRKSVIRTHTPLRKELRGTSAIKHTLAWIRIQVLSITWRLPLTMCMTWK</sequence>
<dbReference type="Proteomes" id="UP000017938">
    <property type="component" value="Unassembled WGS sequence"/>
</dbReference>
<dbReference type="AlphaFoldDB" id="R6TSN7"/>
<dbReference type="InterPro" id="IPR008490">
    <property type="entry name" value="Transposase_InsH_N"/>
</dbReference>